<feature type="region of interest" description="Disordered" evidence="1">
    <location>
        <begin position="1"/>
        <end position="40"/>
    </location>
</feature>
<evidence type="ECO:0000313" key="3">
    <source>
        <dbReference type="Proteomes" id="UP000192790"/>
    </source>
</evidence>
<dbReference type="RefSeq" id="WP_084235728.1">
    <property type="nucleotide sequence ID" value="NZ_FWXW01000018.1"/>
</dbReference>
<name>A0A1W2D3J2_9FIRM</name>
<feature type="compositionally biased region" description="Polar residues" evidence="1">
    <location>
        <begin position="1"/>
        <end position="24"/>
    </location>
</feature>
<reference evidence="2 3" key="1">
    <citation type="submission" date="2017-04" db="EMBL/GenBank/DDBJ databases">
        <authorList>
            <person name="Afonso C.L."/>
            <person name="Miller P.J."/>
            <person name="Scott M.A."/>
            <person name="Spackman E."/>
            <person name="Goraichik I."/>
            <person name="Dimitrov K.M."/>
            <person name="Suarez D.L."/>
            <person name="Swayne D.E."/>
        </authorList>
    </citation>
    <scope>NUCLEOTIDE SEQUENCE [LARGE SCALE GENOMIC DNA]</scope>
    <source>
        <strain evidence="2 3">DSM 12816</strain>
    </source>
</reference>
<dbReference type="EMBL" id="FWXW01000018">
    <property type="protein sequence ID" value="SMC92090.1"/>
    <property type="molecule type" value="Genomic_DNA"/>
</dbReference>
<evidence type="ECO:0000256" key="1">
    <source>
        <dbReference type="SAM" id="MobiDB-lite"/>
    </source>
</evidence>
<evidence type="ECO:0008006" key="4">
    <source>
        <dbReference type="Google" id="ProtNLM"/>
    </source>
</evidence>
<feature type="compositionally biased region" description="Pro residues" evidence="1">
    <location>
        <begin position="28"/>
        <end position="39"/>
    </location>
</feature>
<gene>
    <name evidence="2" type="ORF">SAMN02745168_0331</name>
</gene>
<keyword evidence="3" id="KW-1185">Reference proteome</keyword>
<sequence length="137" mass="14889">MANNSINWVGNRVVDQSSSRQAARTQMPDPPAASPPPAAPQVQYDTVYVTPPASQQGPPPAAERGYIPYYLTQNIGRSVRAEFILGNSSYVDKSGILIEVGVNYFVLQDVNSRNNIMCDLYSVRFVTIFTGSGPSGF</sequence>
<evidence type="ECO:0000313" key="2">
    <source>
        <dbReference type="EMBL" id="SMC92090.1"/>
    </source>
</evidence>
<dbReference type="OrthoDB" id="2087128at2"/>
<accession>A0A1W2D3J2</accession>
<organism evidence="2 3">
    <name type="scientific">Papillibacter cinnamivorans DSM 12816</name>
    <dbReference type="NCBI Taxonomy" id="1122930"/>
    <lineage>
        <taxon>Bacteria</taxon>
        <taxon>Bacillati</taxon>
        <taxon>Bacillota</taxon>
        <taxon>Clostridia</taxon>
        <taxon>Eubacteriales</taxon>
        <taxon>Oscillospiraceae</taxon>
        <taxon>Papillibacter</taxon>
    </lineage>
</organism>
<protein>
    <recommendedName>
        <fullName evidence="4">Spore coat protein GerQ</fullName>
    </recommendedName>
</protein>
<dbReference type="STRING" id="1122930.SAMN02745168_0331"/>
<proteinExistence type="predicted"/>
<dbReference type="Proteomes" id="UP000192790">
    <property type="component" value="Unassembled WGS sequence"/>
</dbReference>
<dbReference type="AlphaFoldDB" id="A0A1W2D3J2"/>